<dbReference type="GO" id="GO:0006629">
    <property type="term" value="P:lipid metabolic process"/>
    <property type="evidence" value="ECO:0007669"/>
    <property type="project" value="InterPro"/>
</dbReference>
<accession>B6FYG1</accession>
<dbReference type="InterPro" id="IPR051922">
    <property type="entry name" value="Bact_Sporulation_Assoc"/>
</dbReference>
<comment type="caution">
    <text evidence="2">The sequence shown here is derived from an EMBL/GenBank/DDBJ whole genome shotgun (WGS) entry which is preliminary data.</text>
</comment>
<dbReference type="eggNOG" id="COG2340">
    <property type="taxonomic scope" value="Bacteria"/>
</dbReference>
<dbReference type="Proteomes" id="UP000003178">
    <property type="component" value="Unassembled WGS sequence"/>
</dbReference>
<dbReference type="Pfam" id="PF03009">
    <property type="entry name" value="GDPD"/>
    <property type="match status" value="1"/>
</dbReference>
<evidence type="ECO:0000313" key="2">
    <source>
        <dbReference type="EMBL" id="EEA85475.1"/>
    </source>
</evidence>
<reference evidence="2 3" key="1">
    <citation type="submission" date="2008-09" db="EMBL/GenBank/DDBJ databases">
        <authorList>
            <person name="Fulton L."/>
            <person name="Clifton S."/>
            <person name="Fulton B."/>
            <person name="Xu J."/>
            <person name="Minx P."/>
            <person name="Pepin K.H."/>
            <person name="Johnson M."/>
            <person name="Thiruvilangam P."/>
            <person name="Bhonagiri V."/>
            <person name="Nash W.E."/>
            <person name="Mardis E.R."/>
            <person name="Wilson R.K."/>
        </authorList>
    </citation>
    <scope>NUCLEOTIDE SEQUENCE [LARGE SCALE GENOMIC DNA]</scope>
    <source>
        <strain evidence="2 3">DSM 13275</strain>
    </source>
</reference>
<evidence type="ECO:0000259" key="1">
    <source>
        <dbReference type="Pfam" id="PF03009"/>
    </source>
</evidence>
<dbReference type="InterPro" id="IPR030395">
    <property type="entry name" value="GP_PDE_dom"/>
</dbReference>
<reference evidence="2 3" key="2">
    <citation type="submission" date="2008-10" db="EMBL/GenBank/DDBJ databases">
        <title>Draft genome sequence of Clostridium hiranonis (DSM 13275).</title>
        <authorList>
            <person name="Sudarsanam P."/>
            <person name="Ley R."/>
            <person name="Guruge J."/>
            <person name="Turnbaugh P.J."/>
            <person name="Mahowald M."/>
            <person name="Liep D."/>
            <person name="Gordon J."/>
        </authorList>
    </citation>
    <scope>NUCLEOTIDE SEQUENCE [LARGE SCALE GENOMIC DNA]</scope>
    <source>
        <strain evidence="2 3">DSM 13275</strain>
    </source>
</reference>
<dbReference type="eggNOG" id="COG0584">
    <property type="taxonomic scope" value="Bacteria"/>
</dbReference>
<dbReference type="GO" id="GO:0008081">
    <property type="term" value="F:phosphoric diester hydrolase activity"/>
    <property type="evidence" value="ECO:0007669"/>
    <property type="project" value="InterPro"/>
</dbReference>
<dbReference type="EMBL" id="ABWP01000035">
    <property type="protein sequence ID" value="EEA85475.1"/>
    <property type="molecule type" value="Genomic_DNA"/>
</dbReference>
<dbReference type="RefSeq" id="WP_006439825.1">
    <property type="nucleotide sequence ID" value="NZ_DS995356.1"/>
</dbReference>
<gene>
    <name evidence="2" type="ORF">CLOHIR_00913</name>
</gene>
<dbReference type="Gene3D" id="3.20.20.190">
    <property type="entry name" value="Phosphatidylinositol (PI) phosphodiesterase"/>
    <property type="match status" value="1"/>
</dbReference>
<dbReference type="OrthoDB" id="2033680at2"/>
<proteinExistence type="predicted"/>
<dbReference type="Pfam" id="PF04122">
    <property type="entry name" value="CW_binding_2"/>
    <property type="match status" value="2"/>
</dbReference>
<dbReference type="PANTHER" id="PTHR30032:SF8">
    <property type="entry name" value="GERMINATION-SPECIFIC N-ACETYLMURAMOYL-L-ALANINE AMIDASE"/>
    <property type="match status" value="1"/>
</dbReference>
<sequence length="554" mass="61792">MRKKIVTLTLSAIMLLSTITPISALEKLSRIQGKNNYETAVKIAEERKFSSIILVNMDNSAADGLSAAALAGCKNGVILLTSKNSIPSETKSKLDKVTDIYLIGSENAISKSVEGDLEKIGKKVTRIGGSDRYETSYNVAKEVLNAEGTLGKVFIANGVKGEADVVTASPVAYRDKAPILLTNGSSLKNNLKEIANDASARYIVGGTTVVKDSVKNGLNSTDRISGSNRFITNQKLVEKFYSNPNAFNIVDTSDYAIATIASSISTDRPIALVDYRFDPLVLKNAQKMTAIGHISDSTISKAIGYSGGFNKFSYNWTKYKYVAHALGGVGGKTYTNSPQALEHNYNKGFRVFEVDLDLSSDDELIAWHSFDKVSLKEMGLPEKYATKKPTLEEFKRMKPYGKYDTMTFKDIIYYMTEYPDIYMIIDLKQAENDKVRKLYKKIVEEASPEILDRMIPQIYREELYNEIMNIYNFKSASFTCYTMSSIDENKITNFCAMNGIKVLTIDYRFLTSSLVEKCKSRGITLYMNTINDSKELNKYKSQGVYGFFTDFLTP</sequence>
<evidence type="ECO:0000313" key="3">
    <source>
        <dbReference type="Proteomes" id="UP000003178"/>
    </source>
</evidence>
<organism evidence="2 3">
    <name type="scientific">Peptacetobacter hiranonis (strain DSM 13275 / JCM 10541 / KCTC 15199 / TO-931)</name>
    <name type="common">Clostridium hiranonis</name>
    <dbReference type="NCBI Taxonomy" id="500633"/>
    <lineage>
        <taxon>Bacteria</taxon>
        <taxon>Bacillati</taxon>
        <taxon>Bacillota</taxon>
        <taxon>Clostridia</taxon>
        <taxon>Peptostreptococcales</taxon>
        <taxon>Peptostreptococcaceae</taxon>
        <taxon>Peptacetobacter</taxon>
    </lineage>
</organism>
<keyword evidence="3" id="KW-1185">Reference proteome</keyword>
<protein>
    <submittedName>
        <fullName evidence="2">Putative cell wall binding repeat 2</fullName>
    </submittedName>
</protein>
<dbReference type="AlphaFoldDB" id="B6FYG1"/>
<dbReference type="CDD" id="cd08583">
    <property type="entry name" value="PI-PLCc_GDPD_SF_unchar1"/>
    <property type="match status" value="1"/>
</dbReference>
<dbReference type="PANTHER" id="PTHR30032">
    <property type="entry name" value="N-ACETYLMURAMOYL-L-ALANINE AMIDASE-RELATED"/>
    <property type="match status" value="1"/>
</dbReference>
<dbReference type="SUPFAM" id="SSF51695">
    <property type="entry name" value="PLC-like phosphodiesterases"/>
    <property type="match status" value="1"/>
</dbReference>
<dbReference type="STRING" id="500633.CLOHIR_00913"/>
<dbReference type="Gene3D" id="3.40.50.12090">
    <property type="match status" value="2"/>
</dbReference>
<dbReference type="InterPro" id="IPR007253">
    <property type="entry name" value="Cell_wall-bd_2"/>
</dbReference>
<feature type="domain" description="GP-PDE" evidence="1">
    <location>
        <begin position="331"/>
        <end position="551"/>
    </location>
</feature>
<dbReference type="HOGENOM" id="CLU_491529_0_0_9"/>
<dbReference type="InterPro" id="IPR017946">
    <property type="entry name" value="PLC-like_Pdiesterase_TIM-brl"/>
</dbReference>
<name>B6FYG1_PEPHT</name>